<protein>
    <submittedName>
        <fullName evidence="1">Uncharacterized protein</fullName>
    </submittedName>
</protein>
<dbReference type="STRING" id="34475.A0A4Y9XZF1"/>
<dbReference type="EMBL" id="SEKV01000629">
    <property type="protein sequence ID" value="TFY55068.1"/>
    <property type="molecule type" value="Genomic_DNA"/>
</dbReference>
<name>A0A4Y9XZF1_9APHY</name>
<evidence type="ECO:0000313" key="1">
    <source>
        <dbReference type="EMBL" id="TFY55068.1"/>
    </source>
</evidence>
<organism evidence="1 2">
    <name type="scientific">Rhodofomes roseus</name>
    <dbReference type="NCBI Taxonomy" id="34475"/>
    <lineage>
        <taxon>Eukaryota</taxon>
        <taxon>Fungi</taxon>
        <taxon>Dikarya</taxon>
        <taxon>Basidiomycota</taxon>
        <taxon>Agaricomycotina</taxon>
        <taxon>Agaricomycetes</taxon>
        <taxon>Polyporales</taxon>
        <taxon>Rhodofomes</taxon>
    </lineage>
</organism>
<evidence type="ECO:0000313" key="2">
    <source>
        <dbReference type="Proteomes" id="UP000298390"/>
    </source>
</evidence>
<sequence>MQSQARNRPQPHTSARTAAKVRTIFKEVWVEFCAWEANFTTETLQVAAIDSKAKSVDYQQAPLRANGAYLPTSGDSTPLNHVDGTKSRATETFLVLELYGDSISTEDAVKVETITLTDFEPCSSYQGCTPIPANLLQGDDPSDLKFIPLADDPTFNAAEYFADYEHLAWQLQEKEVDPDYPASR</sequence>
<reference evidence="1 2" key="1">
    <citation type="submission" date="2019-01" db="EMBL/GenBank/DDBJ databases">
        <title>Genome sequencing of the rare red list fungi Fomitopsis rosea.</title>
        <authorList>
            <person name="Buettner E."/>
            <person name="Kellner H."/>
        </authorList>
    </citation>
    <scope>NUCLEOTIDE SEQUENCE [LARGE SCALE GENOMIC DNA]</scope>
    <source>
        <strain evidence="1 2">DSM 105464</strain>
    </source>
</reference>
<comment type="caution">
    <text evidence="1">The sequence shown here is derived from an EMBL/GenBank/DDBJ whole genome shotgun (WGS) entry which is preliminary data.</text>
</comment>
<gene>
    <name evidence="1" type="ORF">EVJ58_g8483</name>
</gene>
<dbReference type="AlphaFoldDB" id="A0A4Y9XZF1"/>
<accession>A0A4Y9XZF1</accession>
<proteinExistence type="predicted"/>
<dbReference type="Proteomes" id="UP000298390">
    <property type="component" value="Unassembled WGS sequence"/>
</dbReference>